<dbReference type="OrthoDB" id="1016457at2"/>
<dbReference type="InterPro" id="IPR029052">
    <property type="entry name" value="Metallo-depent_PP-like"/>
</dbReference>
<dbReference type="Gene3D" id="3.60.21.10">
    <property type="match status" value="1"/>
</dbReference>
<dbReference type="Proteomes" id="UP000184512">
    <property type="component" value="Unassembled WGS sequence"/>
</dbReference>
<evidence type="ECO:0000256" key="2">
    <source>
        <dbReference type="SAM" id="MobiDB-lite"/>
    </source>
</evidence>
<feature type="domain" description="Calcineurin-like phosphoesterase" evidence="4">
    <location>
        <begin position="88"/>
        <end position="283"/>
    </location>
</feature>
<organism evidence="6 7">
    <name type="scientific">Tessaracoccus bendigoensis DSM 12906</name>
    <dbReference type="NCBI Taxonomy" id="1123357"/>
    <lineage>
        <taxon>Bacteria</taxon>
        <taxon>Bacillati</taxon>
        <taxon>Actinomycetota</taxon>
        <taxon>Actinomycetes</taxon>
        <taxon>Propionibacteriales</taxon>
        <taxon>Propionibacteriaceae</taxon>
        <taxon>Tessaracoccus</taxon>
    </lineage>
</organism>
<dbReference type="SUPFAM" id="SSF56300">
    <property type="entry name" value="Metallo-dependent phosphatases"/>
    <property type="match status" value="1"/>
</dbReference>
<evidence type="ECO:0000259" key="4">
    <source>
        <dbReference type="Pfam" id="PF00149"/>
    </source>
</evidence>
<feature type="chain" id="PRO_5038861720" evidence="3">
    <location>
        <begin position="26"/>
        <end position="818"/>
    </location>
</feature>
<gene>
    <name evidence="6" type="ORF">SAMN02745244_00977</name>
</gene>
<dbReference type="STRING" id="1123357.SAMN02745244_00977"/>
<dbReference type="Gene3D" id="3.90.780.10">
    <property type="entry name" value="5'-Nucleotidase, C-terminal domain"/>
    <property type="match status" value="1"/>
</dbReference>
<evidence type="ECO:0000256" key="1">
    <source>
        <dbReference type="ARBA" id="ARBA00022729"/>
    </source>
</evidence>
<evidence type="ECO:0000313" key="6">
    <source>
        <dbReference type="EMBL" id="SHI74627.1"/>
    </source>
</evidence>
<dbReference type="PANTHER" id="PTHR11575:SF24">
    <property type="entry name" value="5'-NUCLEOTIDASE"/>
    <property type="match status" value="1"/>
</dbReference>
<dbReference type="RefSeq" id="WP_073186423.1">
    <property type="nucleotide sequence ID" value="NZ_FQZG01000013.1"/>
</dbReference>
<dbReference type="GO" id="GO:0030288">
    <property type="term" value="C:outer membrane-bounded periplasmic space"/>
    <property type="evidence" value="ECO:0007669"/>
    <property type="project" value="TreeGrafter"/>
</dbReference>
<evidence type="ECO:0000256" key="3">
    <source>
        <dbReference type="SAM" id="SignalP"/>
    </source>
</evidence>
<evidence type="ECO:0000313" key="7">
    <source>
        <dbReference type="Proteomes" id="UP000184512"/>
    </source>
</evidence>
<name>A0A1M6DMV9_9ACTN</name>
<dbReference type="GO" id="GO:0008768">
    <property type="term" value="F:UDP-sugar diphosphatase activity"/>
    <property type="evidence" value="ECO:0007669"/>
    <property type="project" value="TreeGrafter"/>
</dbReference>
<dbReference type="InterPro" id="IPR036907">
    <property type="entry name" value="5'-Nucleotdase_C_sf"/>
</dbReference>
<dbReference type="SUPFAM" id="SSF55816">
    <property type="entry name" value="5'-nucleotidase (syn. UDP-sugar hydrolase), C-terminal domain"/>
    <property type="match status" value="1"/>
</dbReference>
<dbReference type="Pfam" id="PF02872">
    <property type="entry name" value="5_nucleotid_C"/>
    <property type="match status" value="1"/>
</dbReference>
<feature type="region of interest" description="Disordered" evidence="2">
    <location>
        <begin position="365"/>
        <end position="384"/>
    </location>
</feature>
<dbReference type="AlphaFoldDB" id="A0A1M6DMV9"/>
<feature type="signal peptide" evidence="3">
    <location>
        <begin position="1"/>
        <end position="25"/>
    </location>
</feature>
<dbReference type="GO" id="GO:0009166">
    <property type="term" value="P:nucleotide catabolic process"/>
    <property type="evidence" value="ECO:0007669"/>
    <property type="project" value="InterPro"/>
</dbReference>
<evidence type="ECO:0000259" key="5">
    <source>
        <dbReference type="Pfam" id="PF02872"/>
    </source>
</evidence>
<protein>
    <submittedName>
        <fullName evidence="6">5'-nucleotidase</fullName>
    </submittedName>
</protein>
<feature type="domain" description="5'-Nucleotidase C-terminal" evidence="5">
    <location>
        <begin position="377"/>
        <end position="523"/>
    </location>
</feature>
<dbReference type="InterPro" id="IPR008334">
    <property type="entry name" value="5'-Nucleotdase_C"/>
</dbReference>
<dbReference type="Pfam" id="PF00149">
    <property type="entry name" value="Metallophos"/>
    <property type="match status" value="1"/>
</dbReference>
<sequence>MITQTKRATATLAATALVASGLTFATVTTPIANADVKECVSGNPTETVSVFGFNDFHGRVFDDSKPVTDKTAFLAGRLFTPVEQARVAQGDDNVLLISSGDNIGASTFVSMINDDLPTLDILNAAGVDVSTVGNHEFDKGWSDLSGRVDAASDFPYLGANVYETGTTNVPGPLEEYQLYERGGVTIAVVGVVTADVPSLVSPAGIAGLTFGDPAEAINRVTAQLLDGNPANDEADVVIASFHEGAANQNLTAEQNAADSAAFDQIYRDVDPRVSAIFNGHTHQRYVYTSTSGVPIIQTGSYAANMGKLDLVVDTTTKGVCSTTPTVTAAPATPDESLPAIVEINELAAAAAGVADELGREVIGDATEAISTPGTGGSGTRDHESPMSNAVAEMFFDTLSNGDAEFIGLQNPGGTRDSFNAGDITFREAAMTLPFANSLFTTQITGAQLKTVLEQQWQRDANGGVPSRAFLALGTSKNLTYTYDESLAEGSRITSISMNGKPIDPTKTYTVGSGSFLIAGGDNFWELAKGTNTRDTGRADLEAWVDWVRSESPLSPDYSKRGVSAKLATGTLVEGGDDLDFSFGKPLDGGVAPQTLDMYLQPGEKVTPPLANRQVRAFIGNAQVGSGTVSNGVGSVSVWLPDGTSLQSGDYTLRFQVLDSGTNIYVPVKVETKAKPTPTPTAKPTQRPDSLYTTPGVHRVNGRLWVTTCEPYSKTERCTTEIWATQIRIVNGKYKQVNDFVFNNMTYLPSARSLWKDNPLGTPGDHVVNGRQWRTECDTALTGRNACRSSIKASVIERAPGGGFRVVNKYVLNNIVMFS</sequence>
<proteinExistence type="predicted"/>
<dbReference type="EMBL" id="FQZG01000013">
    <property type="protein sequence ID" value="SHI74627.1"/>
    <property type="molecule type" value="Genomic_DNA"/>
</dbReference>
<reference evidence="6 7" key="1">
    <citation type="submission" date="2016-11" db="EMBL/GenBank/DDBJ databases">
        <authorList>
            <person name="Jaros S."/>
            <person name="Januszkiewicz K."/>
            <person name="Wedrychowicz H."/>
        </authorList>
    </citation>
    <scope>NUCLEOTIDE SEQUENCE [LARGE SCALE GENOMIC DNA]</scope>
    <source>
        <strain evidence="6 7">DSM 12906</strain>
    </source>
</reference>
<accession>A0A1M6DMV9</accession>
<keyword evidence="7" id="KW-1185">Reference proteome</keyword>
<dbReference type="GO" id="GO:0008253">
    <property type="term" value="F:5'-nucleotidase activity"/>
    <property type="evidence" value="ECO:0007669"/>
    <property type="project" value="TreeGrafter"/>
</dbReference>
<dbReference type="PANTHER" id="PTHR11575">
    <property type="entry name" value="5'-NUCLEOTIDASE-RELATED"/>
    <property type="match status" value="1"/>
</dbReference>
<dbReference type="InterPro" id="IPR006179">
    <property type="entry name" value="5_nucleotidase/apyrase"/>
</dbReference>
<feature type="region of interest" description="Disordered" evidence="2">
    <location>
        <begin position="673"/>
        <end position="693"/>
    </location>
</feature>
<dbReference type="PRINTS" id="PR01607">
    <property type="entry name" value="APYRASEFAMLY"/>
</dbReference>
<dbReference type="InterPro" id="IPR004843">
    <property type="entry name" value="Calcineurin-like_PHP"/>
</dbReference>
<keyword evidence="1 3" id="KW-0732">Signal</keyword>